<dbReference type="CTD" id="36343467"/>
<dbReference type="KEGG" id="egl:EGR_07752"/>
<protein>
    <submittedName>
        <fullName evidence="1">Uncharacterized protein</fullName>
    </submittedName>
</protein>
<sequence>MVLKHPRCNWSCMSNEDMASNDVNRERALLKEKLLEDLCTSEAQATQKAEEDWGRMSVASIWPESKLWLSQHHLWWQKCVCLECDVKKSRMPPIATLSCKLHHRGIGPNMTAWFDLSRHCKATNPYDFAGCLEDSFSLYDTIRFDFASFALGGSPSTCFGVLAWTAFSGHLSTAFFAFNPAVAFFTFPTCAGEVFAMDTILP</sequence>
<gene>
    <name evidence="1" type="ORF">EGR_07752</name>
</gene>
<evidence type="ECO:0000313" key="1">
    <source>
        <dbReference type="EMBL" id="EUB57359.1"/>
    </source>
</evidence>
<dbReference type="EMBL" id="APAU02000086">
    <property type="protein sequence ID" value="EUB57359.1"/>
    <property type="molecule type" value="Genomic_DNA"/>
</dbReference>
<name>W6UV95_ECHGR</name>
<dbReference type="AlphaFoldDB" id="W6UV95"/>
<accession>W6UV95</accession>
<organism evidence="1 2">
    <name type="scientific">Echinococcus granulosus</name>
    <name type="common">Hydatid tapeworm</name>
    <dbReference type="NCBI Taxonomy" id="6210"/>
    <lineage>
        <taxon>Eukaryota</taxon>
        <taxon>Metazoa</taxon>
        <taxon>Spiralia</taxon>
        <taxon>Lophotrochozoa</taxon>
        <taxon>Platyhelminthes</taxon>
        <taxon>Cestoda</taxon>
        <taxon>Eucestoda</taxon>
        <taxon>Cyclophyllidea</taxon>
        <taxon>Taeniidae</taxon>
        <taxon>Echinococcus</taxon>
        <taxon>Echinococcus granulosus group</taxon>
    </lineage>
</organism>
<proteinExistence type="predicted"/>
<dbReference type="Proteomes" id="UP000019149">
    <property type="component" value="Unassembled WGS sequence"/>
</dbReference>
<evidence type="ECO:0000313" key="2">
    <source>
        <dbReference type="Proteomes" id="UP000019149"/>
    </source>
</evidence>
<keyword evidence="2" id="KW-1185">Reference proteome</keyword>
<reference evidence="1 2" key="1">
    <citation type="journal article" date="2013" name="Nat. Genet.">
        <title>The genome of the hydatid tapeworm Echinococcus granulosus.</title>
        <authorList>
            <person name="Zheng H."/>
            <person name="Zhang W."/>
            <person name="Zhang L."/>
            <person name="Zhang Z."/>
            <person name="Li J."/>
            <person name="Lu G."/>
            <person name="Zhu Y."/>
            <person name="Wang Y."/>
            <person name="Huang Y."/>
            <person name="Liu J."/>
            <person name="Kang H."/>
            <person name="Chen J."/>
            <person name="Wang L."/>
            <person name="Chen A."/>
            <person name="Yu S."/>
            <person name="Gao Z."/>
            <person name="Jin L."/>
            <person name="Gu W."/>
            <person name="Wang Z."/>
            <person name="Zhao L."/>
            <person name="Shi B."/>
            <person name="Wen H."/>
            <person name="Lin R."/>
            <person name="Jones M.K."/>
            <person name="Brejova B."/>
            <person name="Vinar T."/>
            <person name="Zhao G."/>
            <person name="McManus D.P."/>
            <person name="Chen Z."/>
            <person name="Zhou Y."/>
            <person name="Wang S."/>
        </authorList>
    </citation>
    <scope>NUCLEOTIDE SEQUENCE [LARGE SCALE GENOMIC DNA]</scope>
</reference>
<dbReference type="GeneID" id="36343467"/>
<dbReference type="RefSeq" id="XP_024348555.1">
    <property type="nucleotide sequence ID" value="XM_024497001.1"/>
</dbReference>
<comment type="caution">
    <text evidence="1">The sequence shown here is derived from an EMBL/GenBank/DDBJ whole genome shotgun (WGS) entry which is preliminary data.</text>
</comment>